<dbReference type="AlphaFoldDB" id="A0A812K2X0"/>
<evidence type="ECO:0000313" key="3">
    <source>
        <dbReference type="Proteomes" id="UP000604046"/>
    </source>
</evidence>
<dbReference type="EMBL" id="CAJNDS010000569">
    <property type="protein sequence ID" value="CAE7219661.1"/>
    <property type="molecule type" value="Genomic_DNA"/>
</dbReference>
<evidence type="ECO:0000256" key="1">
    <source>
        <dbReference type="SAM" id="MobiDB-lite"/>
    </source>
</evidence>
<dbReference type="Proteomes" id="UP000604046">
    <property type="component" value="Unassembled WGS sequence"/>
</dbReference>
<evidence type="ECO:0000313" key="2">
    <source>
        <dbReference type="EMBL" id="CAE7219661.1"/>
    </source>
</evidence>
<accession>A0A812K2X0</accession>
<feature type="compositionally biased region" description="Polar residues" evidence="1">
    <location>
        <begin position="55"/>
        <end position="67"/>
    </location>
</feature>
<sequence>DNSDVDDASDRLVLIEREEGLGQMLEAGSSEAVPQDQTAGTLLERGASVETLQPNCTEASSFDTNVQGLEADDSSKQA</sequence>
<protein>
    <submittedName>
        <fullName evidence="2">Uncharacterized protein</fullName>
    </submittedName>
</protein>
<proteinExistence type="predicted"/>
<feature type="non-terminal residue" evidence="2">
    <location>
        <position position="1"/>
    </location>
</feature>
<feature type="region of interest" description="Disordered" evidence="1">
    <location>
        <begin position="55"/>
        <end position="78"/>
    </location>
</feature>
<keyword evidence="3" id="KW-1185">Reference proteome</keyword>
<comment type="caution">
    <text evidence="2">The sequence shown here is derived from an EMBL/GenBank/DDBJ whole genome shotgun (WGS) entry which is preliminary data.</text>
</comment>
<organism evidence="2 3">
    <name type="scientific">Symbiodinium natans</name>
    <dbReference type="NCBI Taxonomy" id="878477"/>
    <lineage>
        <taxon>Eukaryota</taxon>
        <taxon>Sar</taxon>
        <taxon>Alveolata</taxon>
        <taxon>Dinophyceae</taxon>
        <taxon>Suessiales</taxon>
        <taxon>Symbiodiniaceae</taxon>
        <taxon>Symbiodinium</taxon>
    </lineage>
</organism>
<name>A0A812K2X0_9DINO</name>
<reference evidence="2" key="1">
    <citation type="submission" date="2021-02" db="EMBL/GenBank/DDBJ databases">
        <authorList>
            <person name="Dougan E. K."/>
            <person name="Rhodes N."/>
            <person name="Thang M."/>
            <person name="Chan C."/>
        </authorList>
    </citation>
    <scope>NUCLEOTIDE SEQUENCE</scope>
</reference>
<feature type="non-terminal residue" evidence="2">
    <location>
        <position position="78"/>
    </location>
</feature>
<dbReference type="OrthoDB" id="10521214at2759"/>
<gene>
    <name evidence="2" type="ORF">SNAT2548_LOCUS7986</name>
</gene>